<feature type="compositionally biased region" description="Basic and acidic residues" evidence="1">
    <location>
        <begin position="216"/>
        <end position="229"/>
    </location>
</feature>
<evidence type="ECO:0000313" key="3">
    <source>
        <dbReference type="Proteomes" id="UP000669133"/>
    </source>
</evidence>
<feature type="compositionally biased region" description="Polar residues" evidence="1">
    <location>
        <begin position="334"/>
        <end position="345"/>
    </location>
</feature>
<feature type="compositionally biased region" description="Polar residues" evidence="1">
    <location>
        <begin position="112"/>
        <end position="129"/>
    </location>
</feature>
<keyword evidence="3" id="KW-1185">Reference proteome</keyword>
<dbReference type="EMBL" id="JAEOAQ010000002">
    <property type="protein sequence ID" value="KAG5419882.1"/>
    <property type="molecule type" value="Genomic_DNA"/>
</dbReference>
<protein>
    <submittedName>
        <fullName evidence="2">Uncharacterized protein</fullName>
    </submittedName>
</protein>
<feature type="compositionally biased region" description="Basic and acidic residues" evidence="1">
    <location>
        <begin position="50"/>
        <end position="59"/>
    </location>
</feature>
<dbReference type="GeneID" id="93650391"/>
<comment type="caution">
    <text evidence="2">The sequence shown here is derived from an EMBL/GenBank/DDBJ whole genome shotgun (WGS) entry which is preliminary data.</text>
</comment>
<proteinExistence type="predicted"/>
<reference evidence="2 3" key="1">
    <citation type="submission" date="2020-12" db="EMBL/GenBank/DDBJ databases">
        <title>Effect of drift, selection, and recombination on the evolution of hybrid genomes in Candida yeast pathogens.</title>
        <authorList>
            <person name="Mixao V."/>
            <person name="Ksiezopolska E."/>
            <person name="Saus E."/>
            <person name="Boekhout T."/>
            <person name="Gacser A."/>
            <person name="Gabaldon T."/>
        </authorList>
    </citation>
    <scope>NUCLEOTIDE SEQUENCE [LARGE SCALE GENOMIC DNA]</scope>
    <source>
        <strain evidence="2 3">BP57</strain>
    </source>
</reference>
<feature type="compositionally biased region" description="Low complexity" evidence="1">
    <location>
        <begin position="12"/>
        <end position="42"/>
    </location>
</feature>
<feature type="compositionally biased region" description="Polar residues" evidence="1">
    <location>
        <begin position="1"/>
        <end position="11"/>
    </location>
</feature>
<feature type="compositionally biased region" description="Polar residues" evidence="1">
    <location>
        <begin position="181"/>
        <end position="198"/>
    </location>
</feature>
<evidence type="ECO:0000256" key="1">
    <source>
        <dbReference type="SAM" id="MobiDB-lite"/>
    </source>
</evidence>
<dbReference type="AlphaFoldDB" id="A0A8H7ZJC3"/>
<dbReference type="OrthoDB" id="2163387at2759"/>
<sequence length="445" mass="47639">MHQRDNLQTGNSTSSPSTSSSFSSPTTSNNMSTATTSTTTASGQKVKTPLKKEELEKIARQLKKKLSKASITAKQSLSPTNMKTMAPNVPKSSPLRGYINANSHQNRDTHANDSFLSSSPNIYSPNGKSPTHIKTAAATFLSSSPLKNIANGDNDELNDSPTKRRRTDLSPSKMVLAELTPSGNGNASGNGEQQQQQKHGLKPSLDMSTTPTRQSSRRDSITSKQRDNEAEFDVAKTPAPDTEGADLLIYLATSPSPAKTYKPKVSINLPPSHSNSKDASDTSSTLQQQTQTHPSAQQQSQSQQPPQSSASTFAVPQPPVTPKRVTSQHHQHTRTPSNRLTPFFNNLSSNLPSSGLTLTPSGFNMNDYVNFFTPSPGNAMNNKNILKTPDFNNLMNGSASGTGAGAGANSSMGQTPLSKRLDGKIMNFNKVLYQGHAPDSTGKDI</sequence>
<dbReference type="Proteomes" id="UP000669133">
    <property type="component" value="Unassembled WGS sequence"/>
</dbReference>
<feature type="compositionally biased region" description="Polar residues" evidence="1">
    <location>
        <begin position="69"/>
        <end position="83"/>
    </location>
</feature>
<accession>A0A8H7ZJC3</accession>
<dbReference type="RefSeq" id="XP_067548998.1">
    <property type="nucleotide sequence ID" value="XM_067690543.1"/>
</dbReference>
<feature type="region of interest" description="Disordered" evidence="1">
    <location>
        <begin position="1"/>
        <end position="243"/>
    </location>
</feature>
<evidence type="ECO:0000313" key="2">
    <source>
        <dbReference type="EMBL" id="KAG5419882.1"/>
    </source>
</evidence>
<name>A0A8H7ZJC3_9ASCO</name>
<feature type="region of interest" description="Disordered" evidence="1">
    <location>
        <begin position="256"/>
        <end position="346"/>
    </location>
</feature>
<gene>
    <name evidence="2" type="ORF">I9W82_001762</name>
</gene>
<feature type="compositionally biased region" description="Low complexity" evidence="1">
    <location>
        <begin position="281"/>
        <end position="312"/>
    </location>
</feature>
<organism evidence="2 3">
    <name type="scientific">Candida metapsilosis</name>
    <dbReference type="NCBI Taxonomy" id="273372"/>
    <lineage>
        <taxon>Eukaryota</taxon>
        <taxon>Fungi</taxon>
        <taxon>Dikarya</taxon>
        <taxon>Ascomycota</taxon>
        <taxon>Saccharomycotina</taxon>
        <taxon>Pichiomycetes</taxon>
        <taxon>Debaryomycetaceae</taxon>
        <taxon>Candida/Lodderomyces clade</taxon>
        <taxon>Candida</taxon>
    </lineage>
</organism>